<dbReference type="GO" id="GO:0005385">
    <property type="term" value="F:zinc ion transmembrane transporter activity"/>
    <property type="evidence" value="ECO:0007669"/>
    <property type="project" value="TreeGrafter"/>
</dbReference>
<keyword evidence="6" id="KW-1185">Reference proteome</keyword>
<evidence type="ECO:0000256" key="2">
    <source>
        <dbReference type="ARBA" id="ARBA00022692"/>
    </source>
</evidence>
<dbReference type="Gramene" id="ONK75591">
    <property type="protein sequence ID" value="ONK75591"/>
    <property type="gene ID" value="A4U43_C03F18510"/>
</dbReference>
<evidence type="ECO:0000256" key="3">
    <source>
        <dbReference type="ARBA" id="ARBA00022989"/>
    </source>
</evidence>
<keyword evidence="4" id="KW-0472">Membrane</keyword>
<reference evidence="6" key="1">
    <citation type="journal article" date="2017" name="Nat. Commun.">
        <title>The asparagus genome sheds light on the origin and evolution of a young Y chromosome.</title>
        <authorList>
            <person name="Harkess A."/>
            <person name="Zhou J."/>
            <person name="Xu C."/>
            <person name="Bowers J.E."/>
            <person name="Van der Hulst R."/>
            <person name="Ayyampalayam S."/>
            <person name="Mercati F."/>
            <person name="Riccardi P."/>
            <person name="McKain M.R."/>
            <person name="Kakrana A."/>
            <person name="Tang H."/>
            <person name="Ray J."/>
            <person name="Groenendijk J."/>
            <person name="Arikit S."/>
            <person name="Mathioni S.M."/>
            <person name="Nakano M."/>
            <person name="Shan H."/>
            <person name="Telgmann-Rauber A."/>
            <person name="Kanno A."/>
            <person name="Yue Z."/>
            <person name="Chen H."/>
            <person name="Li W."/>
            <person name="Chen Y."/>
            <person name="Xu X."/>
            <person name="Zhang Y."/>
            <person name="Luo S."/>
            <person name="Chen H."/>
            <person name="Gao J."/>
            <person name="Mao Z."/>
            <person name="Pires J.C."/>
            <person name="Luo M."/>
            <person name="Kudrna D."/>
            <person name="Wing R.A."/>
            <person name="Meyers B.C."/>
            <person name="Yi K."/>
            <person name="Kong H."/>
            <person name="Lavrijsen P."/>
            <person name="Sunseri F."/>
            <person name="Falavigna A."/>
            <person name="Ye Y."/>
            <person name="Leebens-Mack J.H."/>
            <person name="Chen G."/>
        </authorList>
    </citation>
    <scope>NUCLEOTIDE SEQUENCE [LARGE SCALE GENOMIC DNA]</scope>
    <source>
        <strain evidence="6">cv. DH0086</strain>
    </source>
</reference>
<dbReference type="GO" id="GO:0005886">
    <property type="term" value="C:plasma membrane"/>
    <property type="evidence" value="ECO:0007669"/>
    <property type="project" value="TreeGrafter"/>
</dbReference>
<name>A0A5P1FG38_ASPOF</name>
<keyword evidence="3" id="KW-1133">Transmembrane helix</keyword>
<organism evidence="5 6">
    <name type="scientific">Asparagus officinalis</name>
    <name type="common">Garden asparagus</name>
    <dbReference type="NCBI Taxonomy" id="4686"/>
    <lineage>
        <taxon>Eukaryota</taxon>
        <taxon>Viridiplantae</taxon>
        <taxon>Streptophyta</taxon>
        <taxon>Embryophyta</taxon>
        <taxon>Tracheophyta</taxon>
        <taxon>Spermatophyta</taxon>
        <taxon>Magnoliopsida</taxon>
        <taxon>Liliopsida</taxon>
        <taxon>Asparagales</taxon>
        <taxon>Asparagaceae</taxon>
        <taxon>Asparagoideae</taxon>
        <taxon>Asparagus</taxon>
    </lineage>
</organism>
<dbReference type="AlphaFoldDB" id="A0A5P1FG38"/>
<dbReference type="EMBL" id="CM007383">
    <property type="protein sequence ID" value="ONK75591.1"/>
    <property type="molecule type" value="Genomic_DNA"/>
</dbReference>
<dbReference type="InterPro" id="IPR003689">
    <property type="entry name" value="ZIP"/>
</dbReference>
<dbReference type="PANTHER" id="PTHR11040">
    <property type="entry name" value="ZINC/IRON TRANSPORTER"/>
    <property type="match status" value="1"/>
</dbReference>
<proteinExistence type="predicted"/>
<dbReference type="Proteomes" id="UP000243459">
    <property type="component" value="Chromosome 3"/>
</dbReference>
<gene>
    <name evidence="5" type="ORF">A4U43_C03F18510</name>
</gene>
<evidence type="ECO:0000256" key="1">
    <source>
        <dbReference type="ARBA" id="ARBA00004141"/>
    </source>
</evidence>
<dbReference type="Pfam" id="PF02535">
    <property type="entry name" value="Zip"/>
    <property type="match status" value="1"/>
</dbReference>
<evidence type="ECO:0000313" key="5">
    <source>
        <dbReference type="EMBL" id="ONK75591.1"/>
    </source>
</evidence>
<protein>
    <submittedName>
        <fullName evidence="5">Uncharacterized protein</fullName>
    </submittedName>
</protein>
<evidence type="ECO:0000313" key="6">
    <source>
        <dbReference type="Proteomes" id="UP000243459"/>
    </source>
</evidence>
<accession>A0A5P1FG38</accession>
<comment type="subcellular location">
    <subcellularLocation>
        <location evidence="1">Membrane</location>
        <topology evidence="1">Multi-pass membrane protein</topology>
    </subcellularLocation>
</comment>
<keyword evidence="2" id="KW-0812">Transmembrane</keyword>
<dbReference type="PANTHER" id="PTHR11040:SF44">
    <property type="entry name" value="PROTEIN ZNTC-RELATED"/>
    <property type="match status" value="1"/>
</dbReference>
<sequence length="84" mass="9296">MRLACYYWPMLKVESGPKREELRSNKDGLITWAADGQARAVVRHVLELGIVVHSVIIGISLGISQSSSTVKPLLGALSFHQFFD</sequence>
<evidence type="ECO:0000256" key="4">
    <source>
        <dbReference type="ARBA" id="ARBA00023136"/>
    </source>
</evidence>